<protein>
    <submittedName>
        <fullName evidence="1">Uncharacterized protein</fullName>
    </submittedName>
</protein>
<proteinExistence type="predicted"/>
<keyword evidence="2" id="KW-1185">Reference proteome</keyword>
<dbReference type="Proteomes" id="UP000002654">
    <property type="component" value="Chromosome"/>
</dbReference>
<name>G4RKV0_THETK</name>
<dbReference type="AlphaFoldDB" id="G4RKV0"/>
<dbReference type="HOGENOM" id="CLU_926282_0_0_2"/>
<dbReference type="KEGG" id="ttn:TTX_1568"/>
<dbReference type="RefSeq" id="WP_014127449.1">
    <property type="nucleotide sequence ID" value="NC_016070.1"/>
</dbReference>
<dbReference type="EMBL" id="FN869859">
    <property type="protein sequence ID" value="CCC82195.1"/>
    <property type="molecule type" value="Genomic_DNA"/>
</dbReference>
<dbReference type="GeneID" id="11262448"/>
<accession>G4RKV0</accession>
<dbReference type="OrthoDB" id="27817at2157"/>
<evidence type="ECO:0000313" key="1">
    <source>
        <dbReference type="EMBL" id="CCC82195.1"/>
    </source>
</evidence>
<dbReference type="eggNOG" id="arCOG05566">
    <property type="taxonomic scope" value="Archaea"/>
</dbReference>
<evidence type="ECO:0000313" key="2">
    <source>
        <dbReference type="Proteomes" id="UP000002654"/>
    </source>
</evidence>
<sequence length="309" mass="35090">MLCASLENCLSEYRPREILIATRILGGAGLRSLVSREYSVKVVTQGPVLGKLKMLEAIDNFNVEVRYVPKLFSSFYIFKREQTVCAAFGGDLTYDVVSGSSTGVLLSNCGDDALGALKFFEKLWERARNILEVDPYLVGRTRDWNHYRVIAELRSLKLKGDDEEEIVDRLVREHARRVFGIDDYDEIARRYWSTIFSARNISVKLVDDPTTGLPITAPLVYYSVRILRNPTDTCNGSPCLKTTVKLIERSLKYAPASPVHEAWKRSLKNGQERRKIDASPYLPALLLLTGKVEIDYDRGLGTRTYRLKK</sequence>
<reference evidence="1 2" key="1">
    <citation type="journal article" date="2011" name="PLoS ONE">
        <title>The complete genome sequence of Thermoproteus tenax: a physiologically versatile member of the Crenarchaeota.</title>
        <authorList>
            <person name="Siebers B."/>
            <person name="Zaparty M."/>
            <person name="Raddatz G."/>
            <person name="Tjaden B."/>
            <person name="Albers S.V."/>
            <person name="Bell S.D."/>
            <person name="Blombach F."/>
            <person name="Kletzin A."/>
            <person name="Kyrpides N."/>
            <person name="Lanz C."/>
            <person name="Plagens A."/>
            <person name="Rampp M."/>
            <person name="Rosinus A."/>
            <person name="von Jan M."/>
            <person name="Makarova K.S."/>
            <person name="Klenk H.P."/>
            <person name="Schuster S.C."/>
            <person name="Hensel R."/>
        </authorList>
    </citation>
    <scope>NUCLEOTIDE SEQUENCE [LARGE SCALE GENOMIC DNA]</scope>
    <source>
        <strain evidence="2">ATCC 35583 / DSM 2078 / JCM 9277 / NBRC 100435 / Kra 1</strain>
    </source>
</reference>
<gene>
    <name evidence="1" type="ordered locus">TTX_1568</name>
</gene>
<organism evidence="1 2">
    <name type="scientific">Thermoproteus tenax (strain ATCC 35583 / DSM 2078 / JCM 9277 / NBRC 100435 / Kra 1)</name>
    <dbReference type="NCBI Taxonomy" id="768679"/>
    <lineage>
        <taxon>Archaea</taxon>
        <taxon>Thermoproteota</taxon>
        <taxon>Thermoprotei</taxon>
        <taxon>Thermoproteales</taxon>
        <taxon>Thermoproteaceae</taxon>
        <taxon>Thermoproteus</taxon>
    </lineage>
</organism>
<dbReference type="PaxDb" id="768679-TTX_1568"/>
<dbReference type="PATRIC" id="fig|768679.9.peg.1590"/>